<evidence type="ECO:0000259" key="1">
    <source>
        <dbReference type="Pfam" id="PF00117"/>
    </source>
</evidence>
<dbReference type="PROSITE" id="PS51273">
    <property type="entry name" value="GATASE_TYPE_1"/>
    <property type="match status" value="1"/>
</dbReference>
<proteinExistence type="predicted"/>
<dbReference type="RefSeq" id="WP_209357628.1">
    <property type="nucleotide sequence ID" value="NZ_CP060010.1"/>
</dbReference>
<name>A0A975ERA1_9RHOB</name>
<dbReference type="InterPro" id="IPR044992">
    <property type="entry name" value="ChyE-like"/>
</dbReference>
<dbReference type="PANTHER" id="PTHR42695:SF5">
    <property type="entry name" value="GLUTAMINE AMIDOTRANSFERASE YLR126C-RELATED"/>
    <property type="match status" value="1"/>
</dbReference>
<dbReference type="Pfam" id="PF00117">
    <property type="entry name" value="GATase"/>
    <property type="match status" value="1"/>
</dbReference>
<dbReference type="InterPro" id="IPR017926">
    <property type="entry name" value="GATASE"/>
</dbReference>
<dbReference type="GO" id="GO:0005829">
    <property type="term" value="C:cytosol"/>
    <property type="evidence" value="ECO:0007669"/>
    <property type="project" value="TreeGrafter"/>
</dbReference>
<gene>
    <name evidence="2" type="ORF">HZ995_05320</name>
</gene>
<dbReference type="Gene3D" id="3.40.50.880">
    <property type="match status" value="1"/>
</dbReference>
<keyword evidence="2" id="KW-0315">Glutamine amidotransferase</keyword>
<sequence length="242" mass="26654">MTKRLSIGVLETGRPPEELAGRYSNYPAMVAAWLAELGAEFSDYAVLDGQIPSSPMDHDLWVITGSKFGAYEDHPWIAPLEDFIRACRDAGRPMFGICFGHQIIAQALGGEVRKSDKGWGLGLHDYRSEGPLEDTSDQSIMTLSAFHQDQVVDIPQGAQRVARSEFCENAALYYPGFALTVQGHPEFREPYLRDLAKLRAGQVFSQAEAEAAEASYDRADTAADLVRVLKSLLLDKETRAAS</sequence>
<dbReference type="InterPro" id="IPR029062">
    <property type="entry name" value="Class_I_gatase-like"/>
</dbReference>
<evidence type="ECO:0000313" key="2">
    <source>
        <dbReference type="EMBL" id="QTN36932.1"/>
    </source>
</evidence>
<dbReference type="CDD" id="cd01741">
    <property type="entry name" value="GATase1_1"/>
    <property type="match status" value="1"/>
</dbReference>
<accession>A0A975ERA1</accession>
<dbReference type="SUPFAM" id="SSF52317">
    <property type="entry name" value="Class I glutamine amidotransferase-like"/>
    <property type="match status" value="1"/>
</dbReference>
<dbReference type="KEGG" id="cact:HZ995_05320"/>
<organism evidence="2 3">
    <name type="scientific">Cognatishimia activa</name>
    <dbReference type="NCBI Taxonomy" id="1715691"/>
    <lineage>
        <taxon>Bacteria</taxon>
        <taxon>Pseudomonadati</taxon>
        <taxon>Pseudomonadota</taxon>
        <taxon>Alphaproteobacteria</taxon>
        <taxon>Rhodobacterales</taxon>
        <taxon>Paracoccaceae</taxon>
        <taxon>Cognatishimia</taxon>
    </lineage>
</organism>
<dbReference type="AlphaFoldDB" id="A0A975ERA1"/>
<reference evidence="2" key="1">
    <citation type="submission" date="2020-07" db="EMBL/GenBank/DDBJ databases">
        <title>Genome sequences of bacteria associated with the marine, planktonic diatom Thalassiosira profunda strain ECT2AJA-044.</title>
        <authorList>
            <person name="Gargas C.B."/>
            <person name="Roberts W.R."/>
            <person name="Alverson A.J."/>
        </authorList>
    </citation>
    <scope>NUCLEOTIDE SEQUENCE</scope>
    <source>
        <strain evidence="2">ECT2AJA-044</strain>
    </source>
</reference>
<protein>
    <submittedName>
        <fullName evidence="2">Type 1 glutamine amidotransferase</fullName>
    </submittedName>
</protein>
<dbReference type="Proteomes" id="UP000665026">
    <property type="component" value="Chromosome"/>
</dbReference>
<dbReference type="PANTHER" id="PTHR42695">
    <property type="entry name" value="GLUTAMINE AMIDOTRANSFERASE YLR126C-RELATED"/>
    <property type="match status" value="1"/>
</dbReference>
<feature type="domain" description="Glutamine amidotransferase" evidence="1">
    <location>
        <begin position="79"/>
        <end position="188"/>
    </location>
</feature>
<evidence type="ECO:0000313" key="3">
    <source>
        <dbReference type="Proteomes" id="UP000665026"/>
    </source>
</evidence>
<dbReference type="EMBL" id="CP060010">
    <property type="protein sequence ID" value="QTN36932.1"/>
    <property type="molecule type" value="Genomic_DNA"/>
</dbReference>